<dbReference type="Proteomes" id="UP000789595">
    <property type="component" value="Unassembled WGS sequence"/>
</dbReference>
<feature type="transmembrane region" description="Helical" evidence="2">
    <location>
        <begin position="181"/>
        <end position="203"/>
    </location>
</feature>
<feature type="compositionally biased region" description="Basic and acidic residues" evidence="1">
    <location>
        <begin position="266"/>
        <end position="275"/>
    </location>
</feature>
<comment type="caution">
    <text evidence="3">The sequence shown here is derived from an EMBL/GenBank/DDBJ whole genome shotgun (WGS) entry which is preliminary data.</text>
</comment>
<accession>A0A8J2SGS2</accession>
<evidence type="ECO:0000256" key="1">
    <source>
        <dbReference type="SAM" id="MobiDB-lite"/>
    </source>
</evidence>
<sequence>MPLCPPDPRRCPRLSYACETNGACRAFGRIGVDPGATTRGRVARGFAALGVVALALNITAACALSSVDSVIKDTAWAVGRIRGKMEYAGGHAYMGLSAVVAYHGGTVKEKRKWSNIHCDDFTLTPDDDTLERRSRDVDRCKRCKRRVRGMATTVIVSAFTTLGTIRFSLKRATVESDARFWKFLGIAVGCISFGTAIGPLLSFRQHCTRSTTEGIHMRNGPGFICLSIAVCLKGLSVLMHLWLRAPDVSDDDDKAPRDDEEDPEESKDGGGEESK</sequence>
<feature type="transmembrane region" description="Helical" evidence="2">
    <location>
        <begin position="223"/>
        <end position="243"/>
    </location>
</feature>
<keyword evidence="2" id="KW-0472">Membrane</keyword>
<keyword evidence="2" id="KW-1133">Transmembrane helix</keyword>
<name>A0A8J2SGS2_9STRA</name>
<protein>
    <submittedName>
        <fullName evidence="3">Uncharacterized protein</fullName>
    </submittedName>
</protein>
<organism evidence="3 4">
    <name type="scientific">Pelagomonas calceolata</name>
    <dbReference type="NCBI Taxonomy" id="35677"/>
    <lineage>
        <taxon>Eukaryota</taxon>
        <taxon>Sar</taxon>
        <taxon>Stramenopiles</taxon>
        <taxon>Ochrophyta</taxon>
        <taxon>Pelagophyceae</taxon>
        <taxon>Pelagomonadales</taxon>
        <taxon>Pelagomonadaceae</taxon>
        <taxon>Pelagomonas</taxon>
    </lineage>
</organism>
<gene>
    <name evidence="3" type="ORF">PECAL_3P20790</name>
</gene>
<keyword evidence="4" id="KW-1185">Reference proteome</keyword>
<evidence type="ECO:0000256" key="2">
    <source>
        <dbReference type="SAM" id="Phobius"/>
    </source>
</evidence>
<dbReference type="AlphaFoldDB" id="A0A8J2SGS2"/>
<feature type="transmembrane region" description="Helical" evidence="2">
    <location>
        <begin position="87"/>
        <end position="105"/>
    </location>
</feature>
<feature type="transmembrane region" description="Helical" evidence="2">
    <location>
        <begin position="149"/>
        <end position="169"/>
    </location>
</feature>
<reference evidence="3" key="1">
    <citation type="submission" date="2021-11" db="EMBL/GenBank/DDBJ databases">
        <authorList>
            <consortium name="Genoscope - CEA"/>
            <person name="William W."/>
        </authorList>
    </citation>
    <scope>NUCLEOTIDE SEQUENCE</scope>
</reference>
<evidence type="ECO:0000313" key="3">
    <source>
        <dbReference type="EMBL" id="CAH0372103.1"/>
    </source>
</evidence>
<feature type="compositionally biased region" description="Acidic residues" evidence="1">
    <location>
        <begin position="248"/>
        <end position="265"/>
    </location>
</feature>
<keyword evidence="2" id="KW-0812">Transmembrane</keyword>
<evidence type="ECO:0000313" key="4">
    <source>
        <dbReference type="Proteomes" id="UP000789595"/>
    </source>
</evidence>
<proteinExistence type="predicted"/>
<feature type="transmembrane region" description="Helical" evidence="2">
    <location>
        <begin position="46"/>
        <end position="67"/>
    </location>
</feature>
<dbReference type="EMBL" id="CAKKNE010000003">
    <property type="protein sequence ID" value="CAH0372103.1"/>
    <property type="molecule type" value="Genomic_DNA"/>
</dbReference>
<feature type="region of interest" description="Disordered" evidence="1">
    <location>
        <begin position="247"/>
        <end position="275"/>
    </location>
</feature>